<dbReference type="Gene3D" id="2.120.10.30">
    <property type="entry name" value="TolB, C-terminal domain"/>
    <property type="match status" value="3"/>
</dbReference>
<keyword evidence="2" id="KW-0812">Transmembrane</keyword>
<name>A0ABY7G2R4_MYAAR</name>
<feature type="region of interest" description="Disordered" evidence="1">
    <location>
        <begin position="847"/>
        <end position="867"/>
    </location>
</feature>
<feature type="region of interest" description="Disordered" evidence="1">
    <location>
        <begin position="1016"/>
        <end position="1054"/>
    </location>
</feature>
<dbReference type="InterPro" id="IPR000033">
    <property type="entry name" value="LDLR_classB_rpt"/>
</dbReference>
<dbReference type="Proteomes" id="UP001164746">
    <property type="component" value="Chromosome 15"/>
</dbReference>
<feature type="transmembrane region" description="Helical" evidence="2">
    <location>
        <begin position="785"/>
        <end position="809"/>
    </location>
</feature>
<dbReference type="InterPro" id="IPR050778">
    <property type="entry name" value="Cueball_EGF_LRP_Nidogen"/>
</dbReference>
<sequence>MMSILKFVVVLFILRVSSYTRASVFPDGSILWTDNSNSIYSTNQTQGWISDPGLSFNLSSVRLNGLITGYGLAVDTHAQQVVVSDPGDTFLAIFKPDNTTASFFYVGTSKGVGQVTIDWRARNVYWADGGYGWIAMKPLPEDISRHNSLDTTMKVVVDQQLDTPTGIVVHPHAYYLFWADAGKRPKIERSDLTGNNRSGVVFYTAYTQSSNYTGYIKINNTDTQSYRTLDKRIFSLDMAGRKIFFSNGTHIFEQTPFHNDFRIVYSTEGSTAVTDMDFDWILHRLYWIESSSGALLSIQPYESSSTVSLKTLSSDGIITNLAVDPHQRNIYFVTRGNNGQYLYVYDLANEAVSQVEASHLQMPTDLEYDRLQERLVWNDDGGFIGFLALGDKQQIPTQNSAGDKRRHAVIPYKKFVFSSTEEDRQFDVLYEGDNSLIYVSFTGIYDTFVHDMHVYDETLQPSETGPCDVNNGGCEHFCLPHSTEKCACKLGYTLSNGKECITSALKSDFFIVLDQVHGRLYQATNDATGPSDVFALEINENNSPAALAFDSNTNTMAWVDNSVPKTVRTMTIGGTEERNLDVLVKSDGYLAIDSSTGNVYVLTGNIISVVNKHGKTHILIDKSADRKMAWIEEKRTDRQKRTVNRANMDGTKIREVIQSGIITDIAFDTETAGTVQPHSSCADCNGGCSDICLPDSPNGRTCACDDSDEQTDDTNCKRTSRCPVMKEESISALTDCCPQQPDALCLVTCANGFIPASPFKLKCQPTGWNASLGAVCSEVPNPLPFIAIAAGGGGAVSVIVFIIVVVCICRRKGKRLKEDNDDSRYTTTTSLGTVSNGQLVMDSDRHGYSTAADTAGPTSTAEPPRRLTEDEQADGGVYHDLDEAAMAAKTVELPDKSTVEKHRRKNSYQAFPQSADATYLHASLENGVPRPDYPYPSKGYPYNGPKGPASDADDYLLPSSGSRASAGISDRQMSIGWQEAIENPIRMSKNGAVYFDPSNGQHTHVSLNGEAPVAHARGFHTGTGSGWTGWSDRSDSRSGSSDASAYNTRIISRP</sequence>
<protein>
    <submittedName>
        <fullName evidence="4">LRP4-like protein</fullName>
    </submittedName>
</protein>
<feature type="signal peptide" evidence="3">
    <location>
        <begin position="1"/>
        <end position="22"/>
    </location>
</feature>
<keyword evidence="3" id="KW-0732">Signal</keyword>
<dbReference type="SUPFAM" id="SSF101898">
    <property type="entry name" value="NHL repeat"/>
    <property type="match status" value="1"/>
</dbReference>
<reference evidence="4" key="1">
    <citation type="submission" date="2022-11" db="EMBL/GenBank/DDBJ databases">
        <title>Centuries of genome instability and evolution in soft-shell clam transmissible cancer (bioRxiv).</title>
        <authorList>
            <person name="Hart S.F.M."/>
            <person name="Yonemitsu M.A."/>
            <person name="Giersch R.M."/>
            <person name="Beal B.F."/>
            <person name="Arriagada G."/>
            <person name="Davis B.W."/>
            <person name="Ostrander E.A."/>
            <person name="Goff S.P."/>
            <person name="Metzger M.J."/>
        </authorList>
    </citation>
    <scope>NUCLEOTIDE SEQUENCE</scope>
    <source>
        <strain evidence="4">MELC-2E11</strain>
        <tissue evidence="4">Siphon/mantle</tissue>
    </source>
</reference>
<evidence type="ECO:0000313" key="4">
    <source>
        <dbReference type="EMBL" id="WAR27306.1"/>
    </source>
</evidence>
<dbReference type="PANTHER" id="PTHR46513:SF41">
    <property type="entry name" value="LOW-DENSITY LIPOPROTEIN RECEPTOR-RELATED PROTEIN"/>
    <property type="match status" value="1"/>
</dbReference>
<dbReference type="InterPro" id="IPR011042">
    <property type="entry name" value="6-blade_b-propeller_TolB-like"/>
</dbReference>
<keyword evidence="2" id="KW-1133">Transmembrane helix</keyword>
<keyword evidence="5" id="KW-1185">Reference proteome</keyword>
<accession>A0ABY7G2R4</accession>
<dbReference type="SUPFAM" id="SSF63825">
    <property type="entry name" value="YWTD domain"/>
    <property type="match status" value="2"/>
</dbReference>
<organism evidence="4 5">
    <name type="scientific">Mya arenaria</name>
    <name type="common">Soft-shell clam</name>
    <dbReference type="NCBI Taxonomy" id="6604"/>
    <lineage>
        <taxon>Eukaryota</taxon>
        <taxon>Metazoa</taxon>
        <taxon>Spiralia</taxon>
        <taxon>Lophotrochozoa</taxon>
        <taxon>Mollusca</taxon>
        <taxon>Bivalvia</taxon>
        <taxon>Autobranchia</taxon>
        <taxon>Heteroconchia</taxon>
        <taxon>Euheterodonta</taxon>
        <taxon>Imparidentia</taxon>
        <taxon>Neoheterodontei</taxon>
        <taxon>Myida</taxon>
        <taxon>Myoidea</taxon>
        <taxon>Myidae</taxon>
        <taxon>Mya</taxon>
    </lineage>
</organism>
<dbReference type="SMART" id="SM00135">
    <property type="entry name" value="LY"/>
    <property type="match status" value="5"/>
</dbReference>
<gene>
    <name evidence="4" type="ORF">MAR_013010</name>
</gene>
<evidence type="ECO:0000313" key="5">
    <source>
        <dbReference type="Proteomes" id="UP001164746"/>
    </source>
</evidence>
<proteinExistence type="predicted"/>
<evidence type="ECO:0000256" key="2">
    <source>
        <dbReference type="SAM" id="Phobius"/>
    </source>
</evidence>
<dbReference type="EMBL" id="CP111026">
    <property type="protein sequence ID" value="WAR27306.1"/>
    <property type="molecule type" value="Genomic_DNA"/>
</dbReference>
<evidence type="ECO:0000256" key="3">
    <source>
        <dbReference type="SAM" id="SignalP"/>
    </source>
</evidence>
<evidence type="ECO:0000256" key="1">
    <source>
        <dbReference type="SAM" id="MobiDB-lite"/>
    </source>
</evidence>
<keyword evidence="2" id="KW-0472">Membrane</keyword>
<dbReference type="PANTHER" id="PTHR46513">
    <property type="entry name" value="VITELLOGENIN RECEPTOR-LIKE PROTEIN-RELATED-RELATED"/>
    <property type="match status" value="1"/>
</dbReference>
<feature type="chain" id="PRO_5046840905" evidence="3">
    <location>
        <begin position="23"/>
        <end position="1054"/>
    </location>
</feature>